<organism evidence="1 2">
    <name type="scientific">Strigomonas culicis</name>
    <dbReference type="NCBI Taxonomy" id="28005"/>
    <lineage>
        <taxon>Eukaryota</taxon>
        <taxon>Discoba</taxon>
        <taxon>Euglenozoa</taxon>
        <taxon>Kinetoplastea</taxon>
        <taxon>Metakinetoplastina</taxon>
        <taxon>Trypanosomatida</taxon>
        <taxon>Trypanosomatidae</taxon>
        <taxon>Strigomonadinae</taxon>
        <taxon>Strigomonas</taxon>
    </lineage>
</organism>
<evidence type="ECO:0000313" key="1">
    <source>
        <dbReference type="EMBL" id="EPY25517.1"/>
    </source>
</evidence>
<accession>S9U401</accession>
<dbReference type="AlphaFoldDB" id="S9U401"/>
<name>S9U401_9TRYP</name>
<evidence type="ECO:0000313" key="2">
    <source>
        <dbReference type="Proteomes" id="UP000015354"/>
    </source>
</evidence>
<keyword evidence="2" id="KW-1185">Reference proteome</keyword>
<protein>
    <submittedName>
        <fullName evidence="1">Uncharacterized protein</fullName>
    </submittedName>
</protein>
<dbReference type="EMBL" id="ATMH01006726">
    <property type="protein sequence ID" value="EPY25517.1"/>
    <property type="molecule type" value="Genomic_DNA"/>
</dbReference>
<sequence length="208" mass="21795">MVQPRLNVANAVLADLKCEPCDCLRLGLLLEEEKRLLKGIKMDARYNKTKTADVDGGAIPYWFKHVLASAFNVSAILQASELRAAVEDAPGITSRNPGEKKVVVVRAGAEPSAALVAWAHTRSGPDVEALAAAFLAAPPAPTTLSAHVGQGVILPKDELAELTRKARAPKSEIAEIAALLTNALTVDGITTPDFTAKDVAAIGEAASL</sequence>
<dbReference type="OrthoDB" id="249949at2759"/>
<reference evidence="1 2" key="1">
    <citation type="journal article" date="2013" name="PLoS ONE">
        <title>Predicting the Proteins of Angomonas deanei, Strigomonas culicis and Their Respective Endosymbionts Reveals New Aspects of the Trypanosomatidae Family.</title>
        <authorList>
            <person name="Motta M.C."/>
            <person name="Martins A.C."/>
            <person name="de Souza S.S."/>
            <person name="Catta-Preta C.M."/>
            <person name="Silva R."/>
            <person name="Klein C.C."/>
            <person name="de Almeida L.G."/>
            <person name="de Lima Cunha O."/>
            <person name="Ciapina L.P."/>
            <person name="Brocchi M."/>
            <person name="Colabardini A.C."/>
            <person name="de Araujo Lima B."/>
            <person name="Machado C.R."/>
            <person name="de Almeida Soares C.M."/>
            <person name="Probst C.M."/>
            <person name="de Menezes C.B."/>
            <person name="Thompson C.E."/>
            <person name="Bartholomeu D.C."/>
            <person name="Gradia D.F."/>
            <person name="Pavoni D.P."/>
            <person name="Grisard E.C."/>
            <person name="Fantinatti-Garboggini F."/>
            <person name="Marchini F.K."/>
            <person name="Rodrigues-Luiz G.F."/>
            <person name="Wagner G."/>
            <person name="Goldman G.H."/>
            <person name="Fietto J.L."/>
            <person name="Elias M.C."/>
            <person name="Goldman M.H."/>
            <person name="Sagot M.F."/>
            <person name="Pereira M."/>
            <person name="Stoco P.H."/>
            <person name="de Mendonca-Neto R.P."/>
            <person name="Teixeira S.M."/>
            <person name="Maciel T.E."/>
            <person name="de Oliveira Mendes T.A."/>
            <person name="Urmenyi T.P."/>
            <person name="de Souza W."/>
            <person name="Schenkman S."/>
            <person name="de Vasconcelos A.T."/>
        </authorList>
    </citation>
    <scope>NUCLEOTIDE SEQUENCE [LARGE SCALE GENOMIC DNA]</scope>
</reference>
<gene>
    <name evidence="1" type="ORF">STCU_06726</name>
</gene>
<proteinExistence type="predicted"/>
<comment type="caution">
    <text evidence="1">The sequence shown here is derived from an EMBL/GenBank/DDBJ whole genome shotgun (WGS) entry which is preliminary data.</text>
</comment>
<dbReference type="Proteomes" id="UP000015354">
    <property type="component" value="Unassembled WGS sequence"/>
</dbReference>